<dbReference type="InterPro" id="IPR000719">
    <property type="entry name" value="Prot_kinase_dom"/>
</dbReference>
<dbReference type="InterPro" id="IPR001245">
    <property type="entry name" value="Ser-Thr/Tyr_kinase_cat_dom"/>
</dbReference>
<keyword evidence="4" id="KW-1185">Reference proteome</keyword>
<dbReference type="InterPro" id="IPR011009">
    <property type="entry name" value="Kinase-like_dom_sf"/>
</dbReference>
<evidence type="ECO:0000313" key="4">
    <source>
        <dbReference type="Proteomes" id="UP001222325"/>
    </source>
</evidence>
<dbReference type="GO" id="GO:0004674">
    <property type="term" value="F:protein serine/threonine kinase activity"/>
    <property type="evidence" value="ECO:0007669"/>
    <property type="project" value="TreeGrafter"/>
</dbReference>
<reference evidence="3" key="1">
    <citation type="submission" date="2023-03" db="EMBL/GenBank/DDBJ databases">
        <title>Massive genome expansion in bonnet fungi (Mycena s.s.) driven by repeated elements and novel gene families across ecological guilds.</title>
        <authorList>
            <consortium name="Lawrence Berkeley National Laboratory"/>
            <person name="Harder C.B."/>
            <person name="Miyauchi S."/>
            <person name="Viragh M."/>
            <person name="Kuo A."/>
            <person name="Thoen E."/>
            <person name="Andreopoulos B."/>
            <person name="Lu D."/>
            <person name="Skrede I."/>
            <person name="Drula E."/>
            <person name="Henrissat B."/>
            <person name="Morin E."/>
            <person name="Kohler A."/>
            <person name="Barry K."/>
            <person name="LaButti K."/>
            <person name="Morin E."/>
            <person name="Salamov A."/>
            <person name="Lipzen A."/>
            <person name="Mereny Z."/>
            <person name="Hegedus B."/>
            <person name="Baldrian P."/>
            <person name="Stursova M."/>
            <person name="Weitz H."/>
            <person name="Taylor A."/>
            <person name="Grigoriev I.V."/>
            <person name="Nagy L.G."/>
            <person name="Martin F."/>
            <person name="Kauserud H."/>
        </authorList>
    </citation>
    <scope>NUCLEOTIDE SEQUENCE</scope>
    <source>
        <strain evidence="3">CBHHK173m</strain>
    </source>
</reference>
<name>A0AAD6U2T9_9AGAR</name>
<protein>
    <submittedName>
        <fullName evidence="3">Kinase-like domain-containing protein</fullName>
    </submittedName>
</protein>
<dbReference type="Proteomes" id="UP001222325">
    <property type="component" value="Unassembled WGS sequence"/>
</dbReference>
<dbReference type="Pfam" id="PF07714">
    <property type="entry name" value="PK_Tyr_Ser-Thr"/>
    <property type="match status" value="1"/>
</dbReference>
<dbReference type="AlphaFoldDB" id="A0AAD6U2T9"/>
<evidence type="ECO:0000259" key="2">
    <source>
        <dbReference type="PROSITE" id="PS50011"/>
    </source>
</evidence>
<dbReference type="PANTHER" id="PTHR44329">
    <property type="entry name" value="SERINE/THREONINE-PROTEIN KINASE TNNI3K-RELATED"/>
    <property type="match status" value="1"/>
</dbReference>
<organism evidence="3 4">
    <name type="scientific">Mycena belliarum</name>
    <dbReference type="NCBI Taxonomy" id="1033014"/>
    <lineage>
        <taxon>Eukaryota</taxon>
        <taxon>Fungi</taxon>
        <taxon>Dikarya</taxon>
        <taxon>Basidiomycota</taxon>
        <taxon>Agaricomycotina</taxon>
        <taxon>Agaricomycetes</taxon>
        <taxon>Agaricomycetidae</taxon>
        <taxon>Agaricales</taxon>
        <taxon>Marasmiineae</taxon>
        <taxon>Mycenaceae</taxon>
        <taxon>Mycena</taxon>
    </lineage>
</organism>
<dbReference type="SUPFAM" id="SSF56112">
    <property type="entry name" value="Protein kinase-like (PK-like)"/>
    <property type="match status" value="1"/>
</dbReference>
<proteinExistence type="predicted"/>
<comment type="caution">
    <text evidence="3">The sequence shown here is derived from an EMBL/GenBank/DDBJ whole genome shotgun (WGS) entry which is preliminary data.</text>
</comment>
<accession>A0AAD6U2T9</accession>
<keyword evidence="3" id="KW-0418">Kinase</keyword>
<feature type="compositionally biased region" description="Polar residues" evidence="1">
    <location>
        <begin position="307"/>
        <end position="318"/>
    </location>
</feature>
<keyword evidence="3" id="KW-0808">Transferase</keyword>
<gene>
    <name evidence="3" type="ORF">B0H15DRAFT_908568</name>
</gene>
<dbReference type="PROSITE" id="PS50011">
    <property type="entry name" value="PROTEIN_KINASE_DOM"/>
    <property type="match status" value="1"/>
</dbReference>
<dbReference type="Gene3D" id="1.10.510.10">
    <property type="entry name" value="Transferase(Phosphotransferase) domain 1"/>
    <property type="match status" value="1"/>
</dbReference>
<feature type="domain" description="Protein kinase" evidence="2">
    <location>
        <begin position="127"/>
        <end position="404"/>
    </location>
</feature>
<evidence type="ECO:0000313" key="3">
    <source>
        <dbReference type="EMBL" id="KAJ7088461.1"/>
    </source>
</evidence>
<dbReference type="InterPro" id="IPR051681">
    <property type="entry name" value="Ser/Thr_Kinases-Pseudokinases"/>
</dbReference>
<dbReference type="EMBL" id="JARJCN010000026">
    <property type="protein sequence ID" value="KAJ7088461.1"/>
    <property type="molecule type" value="Genomic_DNA"/>
</dbReference>
<dbReference type="GO" id="GO:0005524">
    <property type="term" value="F:ATP binding"/>
    <property type="evidence" value="ECO:0007669"/>
    <property type="project" value="InterPro"/>
</dbReference>
<sequence length="415" mass="46103">MDSEWAHLHATWTSAVSLISAGRTRRDCKTPVDTKSRHLSIAPLYTPRPHYYSTVQVRAPTLYCFAVVGARQYLRMLSFYDTLLTTIVITSWCYTLSTLFTMVWSKPLDAQDLAEHCFKYVINEDEVLHVQAINSGNAHVVSRAEYRGRAVVLKRWHGSILPDDSRVVFTKRLTRDLDRWLALNHPNIGPVIGLALRISNLPSLVAPFYSTVLNFLKEHPSTDVLNLMHGIAAGLSYLHSRHPAIVHGDLKGSTVFIGPDGAALLSDIGIAAIPQPPDWDFHGLDDVRWLAPEIMDPSLRPDERGDSNTSGTPDGVSSVTRESDVYAFGMLAYEMHARAPPFAAITWPPSVIIKVVAGGRPDRPSVTQGPQLTDALWDLVQLCWAHEWERRPSADTVLATISVLTRVRALEASCD</sequence>
<feature type="region of interest" description="Disordered" evidence="1">
    <location>
        <begin position="298"/>
        <end position="318"/>
    </location>
</feature>
<evidence type="ECO:0000256" key="1">
    <source>
        <dbReference type="SAM" id="MobiDB-lite"/>
    </source>
</evidence>